<organism evidence="7 8">
    <name type="scientific">Calothrix parasitica NIES-267</name>
    <dbReference type="NCBI Taxonomy" id="1973488"/>
    <lineage>
        <taxon>Bacteria</taxon>
        <taxon>Bacillati</taxon>
        <taxon>Cyanobacteriota</taxon>
        <taxon>Cyanophyceae</taxon>
        <taxon>Nostocales</taxon>
        <taxon>Calotrichaceae</taxon>
        <taxon>Calothrix</taxon>
    </lineage>
</organism>
<feature type="transmembrane region" description="Helical" evidence="5">
    <location>
        <begin position="109"/>
        <end position="134"/>
    </location>
</feature>
<protein>
    <recommendedName>
        <fullName evidence="6">O-antigen ligase-related domain-containing protein</fullName>
    </recommendedName>
</protein>
<evidence type="ECO:0000256" key="1">
    <source>
        <dbReference type="ARBA" id="ARBA00004141"/>
    </source>
</evidence>
<dbReference type="PANTHER" id="PTHR37422">
    <property type="entry name" value="TEICHURONIC ACID BIOSYNTHESIS PROTEIN TUAE"/>
    <property type="match status" value="1"/>
</dbReference>
<dbReference type="EMBL" id="AP018227">
    <property type="protein sequence ID" value="BAY87517.1"/>
    <property type="molecule type" value="Genomic_DNA"/>
</dbReference>
<feature type="domain" description="O-antigen ligase-related" evidence="6">
    <location>
        <begin position="247"/>
        <end position="391"/>
    </location>
</feature>
<comment type="subcellular location">
    <subcellularLocation>
        <location evidence="1">Membrane</location>
        <topology evidence="1">Multi-pass membrane protein</topology>
    </subcellularLocation>
</comment>
<keyword evidence="4 5" id="KW-0472">Membrane</keyword>
<dbReference type="Proteomes" id="UP000218418">
    <property type="component" value="Chromosome"/>
</dbReference>
<name>A0A1Z4M226_9CYAN</name>
<dbReference type="InterPro" id="IPR051533">
    <property type="entry name" value="WaaL-like"/>
</dbReference>
<dbReference type="InterPro" id="IPR007016">
    <property type="entry name" value="O-antigen_ligase-rel_domated"/>
</dbReference>
<accession>A0A1Z4M226</accession>
<dbReference type="Pfam" id="PF04932">
    <property type="entry name" value="Wzy_C"/>
    <property type="match status" value="1"/>
</dbReference>
<feature type="transmembrane region" description="Helical" evidence="5">
    <location>
        <begin position="278"/>
        <end position="296"/>
    </location>
</feature>
<feature type="transmembrane region" description="Helical" evidence="5">
    <location>
        <begin position="440"/>
        <end position="457"/>
    </location>
</feature>
<feature type="transmembrane region" description="Helical" evidence="5">
    <location>
        <begin position="78"/>
        <end position="100"/>
    </location>
</feature>
<sequence>MLSDNKLNASFYLSLLVGLAGVVVGGAVGFGAGTVPAYIGLLLFVVAVVAFFFARFEQAVLILLVLRSSLDPLSAQQVPAAFAIGLDGLTILYVIVQILLRQKVNTDKFFWFFAGWVAFLGVWVVLPVVGWGLLGTTYLIEGIREWTRIFSWLMVYLLVMQLKGRIHPQKVIPFLFFSLLVPLSVGFLQLVIPSRLPGAISCNNCLNSTLGHPSTFGTFLFLFISFTLWKLGHVREQRWLWLSILGTLAFFMVMTKSLTSLIMMSIFLMALIAPRLNLLKLIGAILFIALVFYLFASTELGSEKLAALLQTPLFNQDLDISRTILLSFGDGNSANWRIAQWSFLIDAWKQAPFFGYGLGTSKYITYFQNYAHNDYLRFLAETGIIGFTSFILFLGIQVAFLIKYLRDSPLGSPRRRLCVTMLAIFVAIVFGMATDNVWSHTTLFFYWWLLFAIVGWGEEQDSMYKLRVKS</sequence>
<evidence type="ECO:0000256" key="2">
    <source>
        <dbReference type="ARBA" id="ARBA00022692"/>
    </source>
</evidence>
<proteinExistence type="predicted"/>
<evidence type="ECO:0000256" key="3">
    <source>
        <dbReference type="ARBA" id="ARBA00022989"/>
    </source>
</evidence>
<dbReference type="OrthoDB" id="572012at2"/>
<keyword evidence="8" id="KW-1185">Reference proteome</keyword>
<feature type="transmembrane region" description="Helical" evidence="5">
    <location>
        <begin position="239"/>
        <end position="272"/>
    </location>
</feature>
<feature type="transmembrane region" description="Helical" evidence="5">
    <location>
        <begin position="174"/>
        <end position="192"/>
    </location>
</feature>
<reference evidence="7 8" key="1">
    <citation type="submission" date="2017-06" db="EMBL/GenBank/DDBJ databases">
        <title>Genome sequencing of cyanobaciteial culture collection at National Institute for Environmental Studies (NIES).</title>
        <authorList>
            <person name="Hirose Y."/>
            <person name="Shimura Y."/>
            <person name="Fujisawa T."/>
            <person name="Nakamura Y."/>
            <person name="Kawachi M."/>
        </authorList>
    </citation>
    <scope>NUCLEOTIDE SEQUENCE [LARGE SCALE GENOMIC DNA]</scope>
    <source>
        <strain evidence="7 8">NIES-267</strain>
    </source>
</reference>
<feature type="transmembrane region" description="Helical" evidence="5">
    <location>
        <begin position="383"/>
        <end position="405"/>
    </location>
</feature>
<feature type="transmembrane region" description="Helical" evidence="5">
    <location>
        <begin position="212"/>
        <end position="232"/>
    </location>
</feature>
<feature type="transmembrane region" description="Helical" evidence="5">
    <location>
        <begin position="12"/>
        <end position="32"/>
    </location>
</feature>
<keyword evidence="2 5" id="KW-0812">Transmembrane</keyword>
<evidence type="ECO:0000256" key="4">
    <source>
        <dbReference type="ARBA" id="ARBA00023136"/>
    </source>
</evidence>
<dbReference type="PANTHER" id="PTHR37422:SF23">
    <property type="entry name" value="TEICHURONIC ACID BIOSYNTHESIS PROTEIN TUAE"/>
    <property type="match status" value="1"/>
</dbReference>
<evidence type="ECO:0000256" key="5">
    <source>
        <dbReference type="SAM" id="Phobius"/>
    </source>
</evidence>
<evidence type="ECO:0000259" key="6">
    <source>
        <dbReference type="Pfam" id="PF04932"/>
    </source>
</evidence>
<evidence type="ECO:0000313" key="8">
    <source>
        <dbReference type="Proteomes" id="UP000218418"/>
    </source>
</evidence>
<gene>
    <name evidence="7" type="ORF">NIES267_70390</name>
</gene>
<feature type="transmembrane region" description="Helical" evidence="5">
    <location>
        <begin position="417"/>
        <end position="434"/>
    </location>
</feature>
<feature type="transmembrane region" description="Helical" evidence="5">
    <location>
        <begin position="39"/>
        <end position="66"/>
    </location>
</feature>
<dbReference type="AlphaFoldDB" id="A0A1Z4M226"/>
<evidence type="ECO:0000313" key="7">
    <source>
        <dbReference type="EMBL" id="BAY87517.1"/>
    </source>
</evidence>
<keyword evidence="3 5" id="KW-1133">Transmembrane helix</keyword>
<dbReference type="GO" id="GO:0016020">
    <property type="term" value="C:membrane"/>
    <property type="evidence" value="ECO:0007669"/>
    <property type="project" value="UniProtKB-SubCell"/>
</dbReference>